<name>A0A6P2XTQ2_BURL3</name>
<sequence length="244" mass="26882">MKQVSTFDNPATRLLHILQAGKKKNANEPCRNVWHQLLATDGNEAMLMSRLGKVMTLPGEIVQAYARHYPDRGGAWNHWFKQVNTAFVSQQLAANWQTFIGHIDDHTITYLGMTADMLANRDFVAKIEAEQLEVLRKDVSELLQETLQSDFDPKTKDAIARHLQRLLIALDEYALTGALPVLDAVEGSIGHTAFDQTYAAALKETSIGQRFVTVLTTAANIVTVVVGLPQLPAGIHAAVKLLGS</sequence>
<gene>
    <name evidence="1" type="ORF">BLA18112_04657</name>
</gene>
<protein>
    <submittedName>
        <fullName evidence="1">Uncharacterized protein</fullName>
    </submittedName>
</protein>
<accession>A0A6P2XTQ2</accession>
<reference evidence="1 2" key="1">
    <citation type="submission" date="2019-09" db="EMBL/GenBank/DDBJ databases">
        <authorList>
            <person name="Depoorter E."/>
        </authorList>
    </citation>
    <scope>NUCLEOTIDE SEQUENCE [LARGE SCALE GENOMIC DNA]</scope>
    <source>
        <strain evidence="1">R-18112</strain>
    </source>
</reference>
<dbReference type="AlphaFoldDB" id="A0A6P2XTQ2"/>
<evidence type="ECO:0000313" key="2">
    <source>
        <dbReference type="Proteomes" id="UP000494274"/>
    </source>
</evidence>
<organism evidence="1 2">
    <name type="scientific">Burkholderia lata (strain ATCC 17760 / DSM 23089 / LMG 22485 / NCIMB 9086 / R18194 / 383)</name>
    <dbReference type="NCBI Taxonomy" id="482957"/>
    <lineage>
        <taxon>Bacteria</taxon>
        <taxon>Pseudomonadati</taxon>
        <taxon>Pseudomonadota</taxon>
        <taxon>Betaproteobacteria</taxon>
        <taxon>Burkholderiales</taxon>
        <taxon>Burkholderiaceae</taxon>
        <taxon>Burkholderia</taxon>
        <taxon>Burkholderia cepacia complex</taxon>
    </lineage>
</organism>
<proteinExistence type="predicted"/>
<dbReference type="EMBL" id="CABVQI010000015">
    <property type="protein sequence ID" value="VWD10959.1"/>
    <property type="molecule type" value="Genomic_DNA"/>
</dbReference>
<evidence type="ECO:0000313" key="1">
    <source>
        <dbReference type="EMBL" id="VWD10959.1"/>
    </source>
</evidence>
<dbReference type="Proteomes" id="UP000494274">
    <property type="component" value="Unassembled WGS sequence"/>
</dbReference>